<dbReference type="FunFam" id="2.60.120.290:FF:000005">
    <property type="entry name" value="Procollagen C-endopeptidase enhancer 1"/>
    <property type="match status" value="1"/>
</dbReference>
<dbReference type="InterPro" id="IPR000859">
    <property type="entry name" value="CUB_dom"/>
</dbReference>
<keyword evidence="8" id="KW-0472">Membrane</keyword>
<evidence type="ECO:0000256" key="8">
    <source>
        <dbReference type="SAM" id="Phobius"/>
    </source>
</evidence>
<dbReference type="FunFam" id="2.60.120.290:FF:000026">
    <property type="entry name" value="Procollagen C-endopeptidase enhancer 2"/>
    <property type="match status" value="1"/>
</dbReference>
<evidence type="ECO:0000256" key="6">
    <source>
        <dbReference type="ARBA" id="ARBA00023180"/>
    </source>
</evidence>
<dbReference type="PROSITE" id="PS01180">
    <property type="entry name" value="CUB"/>
    <property type="match status" value="2"/>
</dbReference>
<keyword evidence="2" id="KW-0964">Secreted</keyword>
<dbReference type="SMART" id="SM00643">
    <property type="entry name" value="C345C"/>
    <property type="match status" value="1"/>
</dbReference>
<evidence type="ECO:0000256" key="1">
    <source>
        <dbReference type="ARBA" id="ARBA00004613"/>
    </source>
</evidence>
<dbReference type="PANTHER" id="PTHR24251">
    <property type="entry name" value="OVOCHYMASE-RELATED"/>
    <property type="match status" value="1"/>
</dbReference>
<proteinExistence type="predicted"/>
<evidence type="ECO:0000256" key="7">
    <source>
        <dbReference type="PROSITE-ProRule" id="PRU00059"/>
    </source>
</evidence>
<dbReference type="EMBL" id="VFJC01000002">
    <property type="protein sequence ID" value="KAB5587205.1"/>
    <property type="molecule type" value="Genomic_DNA"/>
</dbReference>
<dbReference type="GO" id="GO:0016504">
    <property type="term" value="F:peptidase activator activity"/>
    <property type="evidence" value="ECO:0007669"/>
    <property type="project" value="TreeGrafter"/>
</dbReference>
<accession>A0A5N5Q5D1</accession>
<dbReference type="GO" id="GO:0005576">
    <property type="term" value="C:extracellular region"/>
    <property type="evidence" value="ECO:0007669"/>
    <property type="project" value="UniProtKB-SubCell"/>
</dbReference>
<dbReference type="InterPro" id="IPR001134">
    <property type="entry name" value="Netrin_domain"/>
</dbReference>
<keyword evidence="3" id="KW-0732">Signal</keyword>
<dbReference type="PROSITE" id="PS50189">
    <property type="entry name" value="NTR"/>
    <property type="match status" value="1"/>
</dbReference>
<dbReference type="SUPFAM" id="SSF50242">
    <property type="entry name" value="TIMP-like"/>
    <property type="match status" value="1"/>
</dbReference>
<evidence type="ECO:0000256" key="3">
    <source>
        <dbReference type="ARBA" id="ARBA00022729"/>
    </source>
</evidence>
<keyword evidence="8" id="KW-0812">Transmembrane</keyword>
<keyword evidence="5 7" id="KW-1015">Disulfide bond</keyword>
<feature type="non-terminal residue" evidence="11">
    <location>
        <position position="1"/>
    </location>
</feature>
<name>A0A5N5Q5D1_PANHP</name>
<comment type="caution">
    <text evidence="7">Lacks conserved residue(s) required for the propagation of feature annotation.</text>
</comment>
<feature type="domain" description="CUB" evidence="9">
    <location>
        <begin position="261"/>
        <end position="375"/>
    </location>
</feature>
<dbReference type="AlphaFoldDB" id="A0A5N5Q5D1"/>
<reference evidence="11 12" key="1">
    <citation type="submission" date="2019-06" db="EMBL/GenBank/DDBJ databases">
        <title>A chromosome-scale genome assembly of the striped catfish, Pangasianodon hypophthalmus.</title>
        <authorList>
            <person name="Wen M."/>
            <person name="Zahm M."/>
            <person name="Roques C."/>
            <person name="Cabau C."/>
            <person name="Klopp C."/>
            <person name="Donnadieu C."/>
            <person name="Jouanno E."/>
            <person name="Avarre J.-C."/>
            <person name="Campet M."/>
            <person name="Ha T.T.T."/>
            <person name="Dugue R."/>
            <person name="Lampietro C."/>
            <person name="Louis A."/>
            <person name="Herpin A."/>
            <person name="Echchiki A."/>
            <person name="Berthelot C."/>
            <person name="Parey E."/>
            <person name="Roest-Crollius H."/>
            <person name="Braasch I."/>
            <person name="Postlethwait J."/>
            <person name="Bobe J."/>
            <person name="Montfort J."/>
            <person name="Bouchez O."/>
            <person name="Begum T."/>
            <person name="Schartl M."/>
            <person name="Guiguen Y."/>
        </authorList>
    </citation>
    <scope>NUCLEOTIDE SEQUENCE [LARGE SCALE GENOMIC DNA]</scope>
    <source>
        <strain evidence="11 12">Indonesia</strain>
        <tissue evidence="11">Blood</tissue>
    </source>
</reference>
<feature type="disulfide bond" evidence="7">
    <location>
        <begin position="261"/>
        <end position="288"/>
    </location>
</feature>
<gene>
    <name evidence="11" type="ORF">PHYPO_G00010420</name>
</gene>
<evidence type="ECO:0000313" key="11">
    <source>
        <dbReference type="EMBL" id="KAB5587205.1"/>
    </source>
</evidence>
<keyword evidence="4" id="KW-0677">Repeat</keyword>
<dbReference type="SUPFAM" id="SSF49854">
    <property type="entry name" value="Spermadhesin, CUB domain"/>
    <property type="match status" value="2"/>
</dbReference>
<comment type="caution">
    <text evidence="11">The sequence shown here is derived from an EMBL/GenBank/DDBJ whole genome shotgun (WGS) entry which is preliminary data.</text>
</comment>
<dbReference type="InterPro" id="IPR008993">
    <property type="entry name" value="TIMP-like_OB-fold"/>
</dbReference>
<organism evidence="11 12">
    <name type="scientific">Pangasianodon hypophthalmus</name>
    <name type="common">Striped catfish</name>
    <name type="synonym">Helicophagus hypophthalmus</name>
    <dbReference type="NCBI Taxonomy" id="310915"/>
    <lineage>
        <taxon>Eukaryota</taxon>
        <taxon>Metazoa</taxon>
        <taxon>Chordata</taxon>
        <taxon>Craniata</taxon>
        <taxon>Vertebrata</taxon>
        <taxon>Euteleostomi</taxon>
        <taxon>Actinopterygii</taxon>
        <taxon>Neopterygii</taxon>
        <taxon>Teleostei</taxon>
        <taxon>Ostariophysi</taxon>
        <taxon>Siluriformes</taxon>
        <taxon>Pangasiidae</taxon>
        <taxon>Pangasianodon</taxon>
    </lineage>
</organism>
<evidence type="ECO:0000259" key="10">
    <source>
        <dbReference type="PROSITE" id="PS50189"/>
    </source>
</evidence>
<dbReference type="PANTHER" id="PTHR24251:SF31">
    <property type="entry name" value="PROCOLLAGEN C-ENDOPEPTIDASE ENHANCER 2"/>
    <property type="match status" value="1"/>
</dbReference>
<dbReference type="InterPro" id="IPR018933">
    <property type="entry name" value="Netrin_module_non-TIMP"/>
</dbReference>
<evidence type="ECO:0008006" key="13">
    <source>
        <dbReference type="Google" id="ProtNLM"/>
    </source>
</evidence>
<dbReference type="Pfam" id="PF00431">
    <property type="entry name" value="CUB"/>
    <property type="match status" value="2"/>
</dbReference>
<feature type="transmembrane region" description="Helical" evidence="8">
    <location>
        <begin position="108"/>
        <end position="129"/>
    </location>
</feature>
<feature type="domain" description="NTR" evidence="10">
    <location>
        <begin position="407"/>
        <end position="525"/>
    </location>
</feature>
<dbReference type="Proteomes" id="UP000327468">
    <property type="component" value="Chromosome 1"/>
</dbReference>
<keyword evidence="8" id="KW-1133">Transmembrane helix</keyword>
<evidence type="ECO:0000256" key="2">
    <source>
        <dbReference type="ARBA" id="ARBA00022525"/>
    </source>
</evidence>
<dbReference type="InterPro" id="IPR035914">
    <property type="entry name" value="Sperma_CUB_dom_sf"/>
</dbReference>
<evidence type="ECO:0000256" key="4">
    <source>
        <dbReference type="ARBA" id="ARBA00022737"/>
    </source>
</evidence>
<dbReference type="Gene3D" id="2.40.50.120">
    <property type="match status" value="1"/>
</dbReference>
<protein>
    <recommendedName>
        <fullName evidence="13">Procollagen C-endopeptidase enhancer 2b</fullName>
    </recommendedName>
</protein>
<dbReference type="CDD" id="cd00041">
    <property type="entry name" value="CUB"/>
    <property type="match status" value="2"/>
</dbReference>
<feature type="transmembrane region" description="Helical" evidence="8">
    <location>
        <begin position="21"/>
        <end position="38"/>
    </location>
</feature>
<dbReference type="GO" id="GO:0005518">
    <property type="term" value="F:collagen binding"/>
    <property type="evidence" value="ECO:0007669"/>
    <property type="project" value="TreeGrafter"/>
</dbReference>
<evidence type="ECO:0000259" key="9">
    <source>
        <dbReference type="PROSITE" id="PS01180"/>
    </source>
</evidence>
<dbReference type="SMART" id="SM00042">
    <property type="entry name" value="CUB"/>
    <property type="match status" value="2"/>
</dbReference>
<comment type="subcellular location">
    <subcellularLocation>
        <location evidence="1">Secreted</location>
    </subcellularLocation>
</comment>
<keyword evidence="6" id="KW-0325">Glycoprotein</keyword>
<dbReference type="Pfam" id="PF01759">
    <property type="entry name" value="NTR"/>
    <property type="match status" value="1"/>
</dbReference>
<keyword evidence="12" id="KW-1185">Reference proteome</keyword>
<dbReference type="InterPro" id="IPR035814">
    <property type="entry name" value="NTR_PCOLCE"/>
</dbReference>
<sequence>KEHKLIRLKFGCGVRTHTPTPTPWFLFFFLVFFTPPLFDRRFFGESGGSCSLLQRDTDLIFSSSAHPPLLSSPLFLCPHFGTLSPAGHTPLTPLTPHMALDMNTHTDWIMLRICSFLCVCVLLLTSSACAQTHRRQSFPCGGNITGDSGVIGSQGYPGVYPPNTKCVWRITVPQGKVVVLNFRFLDLESDNLCRYDHVDIYSGHVNGQRLGRFCGTFRPGALVSTGNKMLIQMVSDANTAGSGFLAAFSAANPHERGDQYCGGRLMKPSGTFKTPNWPEKDYPAGVTCSWHIVAPKNQIIEVKFEKFDVERDNYCRYDFVAIFNGGEINDAKRIGKYCGDSPPAPVFSEGNQLIIQFLSDLSLTADGFIGHYRFRNKKIPTTTIAPTTTPQPTTTRLIPLKYSAALCQQKCKRKGSPESHYCSSNFAITGTIITAVPRAGSMHTTVSIINIYKEGSLAIQQAGKTMSTKIVILCKKCPSVKRGLNYIFMGQTDEEGRGLIAPHHFVMAFKTKNQRAFNVLKNKRC</sequence>
<evidence type="ECO:0000256" key="5">
    <source>
        <dbReference type="ARBA" id="ARBA00023157"/>
    </source>
</evidence>
<dbReference type="CDD" id="cd03576">
    <property type="entry name" value="NTR_PCOLCE"/>
    <property type="match status" value="1"/>
</dbReference>
<dbReference type="Gene3D" id="2.60.120.290">
    <property type="entry name" value="Spermadhesin, CUB domain"/>
    <property type="match status" value="2"/>
</dbReference>
<feature type="domain" description="CUB" evidence="9">
    <location>
        <begin position="140"/>
        <end position="251"/>
    </location>
</feature>
<evidence type="ECO:0000313" key="12">
    <source>
        <dbReference type="Proteomes" id="UP000327468"/>
    </source>
</evidence>